<proteinExistence type="predicted"/>
<dbReference type="InterPro" id="IPR023213">
    <property type="entry name" value="CAT-like_dom_sf"/>
</dbReference>
<evidence type="ECO:0000313" key="7">
    <source>
        <dbReference type="EMBL" id="CAF1215328.1"/>
    </source>
</evidence>
<dbReference type="InterPro" id="IPR016036">
    <property type="entry name" value="Malonyl_transacylase_ACP-bd"/>
</dbReference>
<feature type="domain" description="Carrier" evidence="5">
    <location>
        <begin position="720"/>
        <end position="800"/>
    </location>
</feature>
<dbReference type="InterPro" id="IPR001242">
    <property type="entry name" value="Condensation_dom"/>
</dbReference>
<dbReference type="InterPro" id="IPR042099">
    <property type="entry name" value="ANL_N_sf"/>
</dbReference>
<dbReference type="PROSITE" id="PS50075">
    <property type="entry name" value="CARRIER"/>
    <property type="match status" value="2"/>
</dbReference>
<keyword evidence="8" id="KW-1185">Reference proteome</keyword>
<evidence type="ECO:0000256" key="2">
    <source>
        <dbReference type="ARBA" id="ARBA00022450"/>
    </source>
</evidence>
<dbReference type="GO" id="GO:0006633">
    <property type="term" value="P:fatty acid biosynthetic process"/>
    <property type="evidence" value="ECO:0007669"/>
    <property type="project" value="UniProtKB-UniPathway"/>
</dbReference>
<reference evidence="7" key="1">
    <citation type="submission" date="2021-02" db="EMBL/GenBank/DDBJ databases">
        <authorList>
            <person name="Nowell W R."/>
        </authorList>
    </citation>
    <scope>NUCLEOTIDE SEQUENCE</scope>
</reference>
<dbReference type="InterPro" id="IPR020841">
    <property type="entry name" value="PKS_Beta-ketoAc_synthase_dom"/>
</dbReference>
<dbReference type="CDD" id="cd05930">
    <property type="entry name" value="A_NRPS"/>
    <property type="match status" value="1"/>
</dbReference>
<dbReference type="InterPro" id="IPR009081">
    <property type="entry name" value="PP-bd_ACP"/>
</dbReference>
<dbReference type="PROSITE" id="PS00455">
    <property type="entry name" value="AMP_BINDING"/>
    <property type="match status" value="1"/>
</dbReference>
<organism evidence="7 8">
    <name type="scientific">Adineta ricciae</name>
    <name type="common">Rotifer</name>
    <dbReference type="NCBI Taxonomy" id="249248"/>
    <lineage>
        <taxon>Eukaryota</taxon>
        <taxon>Metazoa</taxon>
        <taxon>Spiralia</taxon>
        <taxon>Gnathifera</taxon>
        <taxon>Rotifera</taxon>
        <taxon>Eurotatoria</taxon>
        <taxon>Bdelloidea</taxon>
        <taxon>Adinetida</taxon>
        <taxon>Adinetidae</taxon>
        <taxon>Adineta</taxon>
    </lineage>
</organism>
<dbReference type="Pfam" id="PF00550">
    <property type="entry name" value="PP-binding"/>
    <property type="match status" value="2"/>
</dbReference>
<dbReference type="Gene3D" id="3.40.50.1820">
    <property type="entry name" value="alpha/beta hydrolase"/>
    <property type="match status" value="1"/>
</dbReference>
<dbReference type="Pfam" id="PF00698">
    <property type="entry name" value="Acyl_transf_1"/>
    <property type="match status" value="1"/>
</dbReference>
<dbReference type="Gene3D" id="3.30.300.30">
    <property type="match status" value="2"/>
</dbReference>
<dbReference type="PANTHER" id="PTHR45527:SF1">
    <property type="entry name" value="FATTY ACID SYNTHASE"/>
    <property type="match status" value="1"/>
</dbReference>
<dbReference type="Gene3D" id="3.40.47.10">
    <property type="match status" value="1"/>
</dbReference>
<dbReference type="InterPro" id="IPR036736">
    <property type="entry name" value="ACP-like_sf"/>
</dbReference>
<dbReference type="SMART" id="SM00827">
    <property type="entry name" value="PKS_AT"/>
    <property type="match status" value="1"/>
</dbReference>
<dbReference type="InterPro" id="IPR032821">
    <property type="entry name" value="PKS_assoc"/>
</dbReference>
<dbReference type="SUPFAM" id="SSF52151">
    <property type="entry name" value="FabD/lysophospholipase-like"/>
    <property type="match status" value="1"/>
</dbReference>
<dbReference type="SUPFAM" id="SSF55048">
    <property type="entry name" value="Probable ACP-binding domain of malonyl-CoA ACP transacylase"/>
    <property type="match status" value="1"/>
</dbReference>
<protein>
    <recommendedName>
        <fullName evidence="1">oleoyl-[acyl-carrier-protein] hydrolase</fullName>
        <ecNumber evidence="1">3.1.2.14</ecNumber>
    </recommendedName>
</protein>
<dbReference type="InterPro" id="IPR020845">
    <property type="entry name" value="AMP-binding_CS"/>
</dbReference>
<gene>
    <name evidence="7" type="ORF">XAT740_LOCUS24416</name>
</gene>
<dbReference type="UniPathway" id="UPA00094"/>
<dbReference type="PANTHER" id="PTHR45527">
    <property type="entry name" value="NONRIBOSOMAL PEPTIDE SYNTHETASE"/>
    <property type="match status" value="1"/>
</dbReference>
<dbReference type="InterPro" id="IPR001031">
    <property type="entry name" value="Thioesterase"/>
</dbReference>
<dbReference type="Pfam" id="PF00109">
    <property type="entry name" value="ketoacyl-synt"/>
    <property type="match status" value="1"/>
</dbReference>
<keyword evidence="2" id="KW-0596">Phosphopantetheine</keyword>
<dbReference type="Pfam" id="PF00501">
    <property type="entry name" value="AMP-binding"/>
    <property type="match status" value="2"/>
</dbReference>
<keyword evidence="4" id="KW-0808">Transferase</keyword>
<dbReference type="SUPFAM" id="SSF52777">
    <property type="entry name" value="CoA-dependent acyltransferases"/>
    <property type="match status" value="3"/>
</dbReference>
<dbReference type="SUPFAM" id="SSF47336">
    <property type="entry name" value="ACP-like"/>
    <property type="match status" value="3"/>
</dbReference>
<dbReference type="InterPro" id="IPR014030">
    <property type="entry name" value="Ketoacyl_synth_N"/>
</dbReference>
<evidence type="ECO:0000259" key="6">
    <source>
        <dbReference type="PROSITE" id="PS52004"/>
    </source>
</evidence>
<dbReference type="EC" id="3.1.2.14" evidence="1"/>
<dbReference type="InterPro" id="IPR016039">
    <property type="entry name" value="Thiolase-like"/>
</dbReference>
<dbReference type="InterPro" id="IPR014031">
    <property type="entry name" value="Ketoacyl_synth_C"/>
</dbReference>
<dbReference type="SUPFAM" id="SSF53474">
    <property type="entry name" value="alpha/beta-Hydrolases"/>
    <property type="match status" value="1"/>
</dbReference>
<dbReference type="GO" id="GO:0043041">
    <property type="term" value="P:amino acid activation for nonribosomal peptide biosynthetic process"/>
    <property type="evidence" value="ECO:0007669"/>
    <property type="project" value="TreeGrafter"/>
</dbReference>
<dbReference type="SUPFAM" id="SSF56801">
    <property type="entry name" value="Acetyl-CoA synthetase-like"/>
    <property type="match status" value="2"/>
</dbReference>
<dbReference type="Proteomes" id="UP000663828">
    <property type="component" value="Unassembled WGS sequence"/>
</dbReference>
<dbReference type="GO" id="GO:0016297">
    <property type="term" value="F:fatty acyl-[ACP] hydrolase activity"/>
    <property type="evidence" value="ECO:0007669"/>
    <property type="project" value="UniProtKB-EC"/>
</dbReference>
<dbReference type="InterPro" id="IPR014043">
    <property type="entry name" value="Acyl_transferase_dom"/>
</dbReference>
<dbReference type="InterPro" id="IPR000873">
    <property type="entry name" value="AMP-dep_synth/lig_dom"/>
</dbReference>
<name>A0A814XAR3_ADIRI</name>
<dbReference type="Gene3D" id="3.30.559.30">
    <property type="entry name" value="Nonribosomal peptide synthetase, condensation domain"/>
    <property type="match status" value="2"/>
</dbReference>
<dbReference type="Gene3D" id="1.10.1240.100">
    <property type="match status" value="1"/>
</dbReference>
<dbReference type="Gene3D" id="3.30.559.10">
    <property type="entry name" value="Chloramphenicol acetyltransferase-like domain"/>
    <property type="match status" value="1"/>
</dbReference>
<dbReference type="GO" id="GO:0044550">
    <property type="term" value="P:secondary metabolite biosynthetic process"/>
    <property type="evidence" value="ECO:0007669"/>
    <property type="project" value="TreeGrafter"/>
</dbReference>
<dbReference type="Gene3D" id="1.10.1200.10">
    <property type="entry name" value="ACP-like"/>
    <property type="match status" value="2"/>
</dbReference>
<evidence type="ECO:0000256" key="4">
    <source>
        <dbReference type="ARBA" id="ARBA00022679"/>
    </source>
</evidence>
<evidence type="ECO:0000259" key="5">
    <source>
        <dbReference type="PROSITE" id="PS50075"/>
    </source>
</evidence>
<dbReference type="CDD" id="cd00833">
    <property type="entry name" value="PKS"/>
    <property type="match status" value="1"/>
</dbReference>
<dbReference type="SUPFAM" id="SSF53901">
    <property type="entry name" value="Thiolase-like"/>
    <property type="match status" value="1"/>
</dbReference>
<dbReference type="Gene3D" id="3.40.366.10">
    <property type="entry name" value="Malonyl-Coenzyme A Acyl Carrier Protein, domain 2"/>
    <property type="match status" value="1"/>
</dbReference>
<feature type="non-terminal residue" evidence="7">
    <location>
        <position position="1"/>
    </location>
</feature>
<dbReference type="GO" id="GO:0016746">
    <property type="term" value="F:acyltransferase activity"/>
    <property type="evidence" value="ECO:0007669"/>
    <property type="project" value="InterPro"/>
</dbReference>
<accession>A0A814XAR3</accession>
<keyword evidence="3" id="KW-0597">Phosphoprotein</keyword>
<evidence type="ECO:0000313" key="8">
    <source>
        <dbReference type="Proteomes" id="UP000663828"/>
    </source>
</evidence>
<dbReference type="InterPro" id="IPR001227">
    <property type="entry name" value="Ac_transferase_dom_sf"/>
</dbReference>
<evidence type="ECO:0000256" key="3">
    <source>
        <dbReference type="ARBA" id="ARBA00022553"/>
    </source>
</evidence>
<sequence>ECDLCIGIYTHGRYRNELQTLIGLFEKIIPCRCQINPHQSFNEFIQQIRLIMTNSLKYSYFPFQRLFDQILNPTFLQTRFYFWSNLIENRFDQISSDENHLLSPIFNTNEIILQNTIGQCDFSLTILYNSINEEYSCQINACQTLFGIFTINKLLQRFQILLEQIFQTSDHLPKSIFQFSLILPDEMTLFTQSLLNTQIKLPSVHCIQHEFAQRSNEQSQKVAVELDEQYLTYDELLYYSQYLALYLYQKYEIKPGEILCQCVQRSLSLVIGILSIEILGAIYCPLSPRNPKQRLQTLIEETNTRLILVHSLTQEMFTNDYPTVVIDKILYNEEQFFDNDYNSLSTNVIPSTNIAYIVFTSGSTGKPKAGQLSHRNVIGNIHSISHIDVKNKNDQIIQMANCSFDAHFLEIVGTLILGATLILLRPKGNLDIDYLLRIIKEKQVTVIFAVPSLLNNIFNFSSENNDTFSIKTLRSLCSVGEALTSNLAMKFLHVLNNNQNCRLWNLYGPSEISFCCTYYHVDCTIIHKNHIPIGRSLPDYQCYIVDKYLQPVFVDQEGELLVKGIGVFSGYLHRNDLTQKALLDIEGENVYRTGDLVRLDHLGLLHYVGRLDHQIKLRGQRIELNEIENFLLQSLSQISACIVICYENSHLIAYIQSLDINENQLRDHCRSHLPANMVPSMFIILKQFPLNTVGKVDRNQLPKPNFSTLTSTTNEIDYDKPRNDMEKRVHQLWCEVLQRHDENISINTVFFNIGGHSLLLIQLYHRYRLLFEFDSERLPIASFLQYATITEHAKLLETTKSNDIQSLTQQTFSINEDPLVHPMSVAQAEIFFDHKKLPLDCKHHLILKYVLSVDQSLLFDETKFRKSLKSLMLKHVLLRSTFHQNDMNLIHREHIFELDSKLDLSIIWLTVSDENEWSNEFRQILHKPFKLERDLPLRVYLIANIETDCFTILLVVHRIAADYHSLMKLIHTQLWQLYEKGDDMSENLVTSHMSFTEYVQKRSLKMTNESEQTTNDINWWKEHYASVNSVPLQLPPPEVPLYDSQNMSSMNIIDEQQNINFIQCKTLFIPTDLWKTMDELCISTNSTFFNISFSILWLVLSQYAQGNTFSINMIFTERSSTSTHTIGPFSHEFPLYLSTNESTTNAKKETFYQFLSRTSRLLTEAKQHETVKLCEIYDQIPQTQSISTQPISVAISDISTLESISYIKSSECILSTTSSLTVYVNKTQYTLDWCFDTNLIGHQLIEQLHEKFLRHLRNLVDDPYLPLRTCKTLSEDEFDQVINRFQRTTSEKYYEMTLHGIFERAVQQWPNHIAIEHHQSSITYIELDEHANKIAAYLQHENVKSNDLICILGNKSITIIACILGILKSAAAYTYIDSNLSFDQIKHILDNSDSHLMFIDTDADERWTNQLSTKQLRLKTIVLTENFHESLWTNEDINNEYQHIYDSDSLAYSLWTTGTTGLPKWVNVNHGSSANAILCLQDEIELMSEDKMLQTSMLSFDRSVAQLFHPFSQGACVVLNDNNSTSNDSRCIIQLVNEHDVSVLELSPSLLNRIDPNDIVPPVRLLCISGEICPHHIADLWSRHVSTYNLYGSTETSIYSHIVRMFPNQKRVIIGRPIPNTFSYILNDQMQPVPVGVVGTLWIGGCAPARGYRLPHHLTEYKFLPNPFHQHNNGIIYNTEDLARWQSDGQIEFLGRRYLESIHHNHYIELAEIKRCIFNLRNMGDIRNSPQEVEIILNNDSNGSINDKRFHFYAFVTPASIDLDVVKQHVKMSLPRFMRPTSFMALEQLPLSSSGKIDRKELLNHISKSNLKSTNKHQTYKKAITNSLQKLWLFFLRKDSIDYDETFFDAGGHSALFLQLIGAIQNEFFAGRLSNFRPRTEICLLATTIHAQAILVEQYLKKAHAVQGYQKVFNNKRKLSGYTRALRNQRSAITRMRRESSFTIARRKSSVHFRRIAIARSQSLPRDYDEKDCAVIGMAGVFPGCNSIDEFWSMLKEGRSGISTLSDEELCKYVPTEQLTNPNYVRRQGRLTCGVDLFDNVFFNITPHDASHMDPQHRLLLEVVYKACEDAAVNIHSSDAIIGCFIAASESSYYSFNLKHVYDANVTQPSAQRQIRLNNLLGAMATKVAYSFDFIGAAINVQTACSSGLVALQLAMDHLRLGRCTVAVVGTSCIHLPTSGHLYEPNSIYSPTGVCAPFDAAANGIVSGDAVCAIVLKLAGPAVAQRHKIRAFVKSCAVNNNGSASQTTSFATPSAPAQSACISAALTEANIDVADIAYVEAHGTGTAVGDPIEVEGLVQAFNTDQTQYCTLGSVKSNVGHTDTAAGLVGLIKTVLVLENQYIPPTLHFQEPNSNIDFTTTPFVVRSTGTSFESERLKRGPLLAGVTSLGMGGTNAHAVLQEYRQTSSSVNSFAPQEDTVHQITLSDKSLQSLKLDLKELISWLEKQSISQNPPTVANICYTLNKGRPAYAYRLAMTIDSSSLTTLIDKLSQVSIDRLPRIQNIVRFVFMLPGQHACSRILTRQLYLTSDVFKTVYDNCANILQEHESDTPKMIDILLSDDDESADKEWQNWMGLTTFIVEYGLAIFLGTIIKMPHTFIGHSIGEYVVAVMTGVFTLDEALKFVCMRNCLLNEQVTLGVKGALLAVRISYEDAVKYVNEDNISIAAVNGPSQCVFAGDVEAINQLKSTLSALNYKFKQLEHSFPFHSHLIGPSLQNEFRQIYKNLDIEPRSPKTPFVSSVTGEWCNEGDVIDIEYWCHHMRETVSWHKALRTLDRLHSSSNDSDEKTIYLECALTNVLTNVTKTNLNTNSSLILPLIPQDTTNIQLAIKTMLSTCWSYGLTCNDYDATYAAFNSSSRVYQNASFISMPGHIFNKQHYWIDPPTSNLTVTRINSEQRIVDYNNNEHLHSNDDSSTFHSSSIVDKLIEIYISVIGGQSLDSSSDFFAIGGDSHSALILINRINQQFKVQLSTKDIIETPILDQLAARIEQSQRNTIKQSSPTIRSIYNHDRIIIMKQGTSLTQSPIFLIAPSGGTCFIYRDLCKHLDPSITVLALNYPEISLLSSHEYRFDTEDRSVVNLASYYINIMRSALPNAASYTILGSSFGGMIGYEISQQLSSLSESNVNVNQLFMIDTPTKNSLRVDFQTMSDEKIKSLIFWAMFGMRYNFSLEQAEDICAKDNEQMKQFCIDKQMLPGNLGNFDSEFTELRRHMHIFEENVRAIPNYSVESMKSRTTNVTFLQVKSPLPTDPLNPHQDWLQAIPDNQFHLFYIDGHHITVNLEPYVQQVAHLVNKTILSTDNYQ</sequence>
<dbReference type="InterPro" id="IPR029058">
    <property type="entry name" value="AB_hydrolase_fold"/>
</dbReference>
<feature type="domain" description="Carrier" evidence="5">
    <location>
        <begin position="2914"/>
        <end position="2989"/>
    </location>
</feature>
<comment type="caution">
    <text evidence="7">The sequence shown here is derived from an EMBL/GenBank/DDBJ whole genome shotgun (WGS) entry which is preliminary data.</text>
</comment>
<dbReference type="EMBL" id="CAJNOR010001888">
    <property type="protein sequence ID" value="CAF1215328.1"/>
    <property type="molecule type" value="Genomic_DNA"/>
</dbReference>
<feature type="domain" description="Ketosynthase family 3 (KS3)" evidence="6">
    <location>
        <begin position="1970"/>
        <end position="2401"/>
    </location>
</feature>
<dbReference type="GO" id="GO:0031177">
    <property type="term" value="F:phosphopantetheine binding"/>
    <property type="evidence" value="ECO:0007669"/>
    <property type="project" value="TreeGrafter"/>
</dbReference>
<dbReference type="SMART" id="SM00825">
    <property type="entry name" value="PKS_KS"/>
    <property type="match status" value="1"/>
</dbReference>
<evidence type="ECO:0000256" key="1">
    <source>
        <dbReference type="ARBA" id="ARBA00012480"/>
    </source>
</evidence>
<dbReference type="Gene3D" id="3.40.50.12780">
    <property type="entry name" value="N-terminal domain of ligase-like"/>
    <property type="match status" value="2"/>
</dbReference>
<dbReference type="Pfam" id="PF02801">
    <property type="entry name" value="Ketoacyl-synt_C"/>
    <property type="match status" value="1"/>
</dbReference>
<dbReference type="InterPro" id="IPR045851">
    <property type="entry name" value="AMP-bd_C_sf"/>
</dbReference>
<dbReference type="Pfam" id="PF00668">
    <property type="entry name" value="Condensation"/>
    <property type="match status" value="2"/>
</dbReference>
<dbReference type="InterPro" id="IPR016035">
    <property type="entry name" value="Acyl_Trfase/lysoPLipase"/>
</dbReference>
<dbReference type="GO" id="GO:0005737">
    <property type="term" value="C:cytoplasm"/>
    <property type="evidence" value="ECO:0007669"/>
    <property type="project" value="TreeGrafter"/>
</dbReference>
<dbReference type="Pfam" id="PF00975">
    <property type="entry name" value="Thioesterase"/>
    <property type="match status" value="1"/>
</dbReference>
<dbReference type="PROSITE" id="PS52004">
    <property type="entry name" value="KS3_2"/>
    <property type="match status" value="1"/>
</dbReference>
<dbReference type="Pfam" id="PF16197">
    <property type="entry name" value="KAsynt_C_assoc"/>
    <property type="match status" value="1"/>
</dbReference>